<organism evidence="4 5">
    <name type="scientific">Rhodohalobacter mucosus</name>
    <dbReference type="NCBI Taxonomy" id="2079485"/>
    <lineage>
        <taxon>Bacteria</taxon>
        <taxon>Pseudomonadati</taxon>
        <taxon>Balneolota</taxon>
        <taxon>Balneolia</taxon>
        <taxon>Balneolales</taxon>
        <taxon>Balneolaceae</taxon>
        <taxon>Rhodohalobacter</taxon>
    </lineage>
</organism>
<proteinExistence type="predicted"/>
<protein>
    <recommendedName>
        <fullName evidence="6">Tetratricopeptide repeat protein</fullName>
    </recommendedName>
</protein>
<evidence type="ECO:0008006" key="6">
    <source>
        <dbReference type="Google" id="ProtNLM"/>
    </source>
</evidence>
<dbReference type="AlphaFoldDB" id="A0A316TV05"/>
<keyword evidence="1" id="KW-0677">Repeat</keyword>
<evidence type="ECO:0000256" key="3">
    <source>
        <dbReference type="PROSITE-ProRule" id="PRU00339"/>
    </source>
</evidence>
<dbReference type="Pfam" id="PF13432">
    <property type="entry name" value="TPR_16"/>
    <property type="match status" value="2"/>
</dbReference>
<dbReference type="InterPro" id="IPR051012">
    <property type="entry name" value="CellSynth/LPSAsmb/PSIAsmb"/>
</dbReference>
<dbReference type="RefSeq" id="WP_109645432.1">
    <property type="nucleotide sequence ID" value="NZ_QGGB01000003.1"/>
</dbReference>
<dbReference type="Gene3D" id="1.25.40.10">
    <property type="entry name" value="Tetratricopeptide repeat domain"/>
    <property type="match status" value="1"/>
</dbReference>
<dbReference type="Proteomes" id="UP000245533">
    <property type="component" value="Unassembled WGS sequence"/>
</dbReference>
<dbReference type="SMART" id="SM00028">
    <property type="entry name" value="TPR"/>
    <property type="match status" value="5"/>
</dbReference>
<keyword evidence="2 3" id="KW-0802">TPR repeat</keyword>
<evidence type="ECO:0000313" key="4">
    <source>
        <dbReference type="EMBL" id="PWN07581.1"/>
    </source>
</evidence>
<dbReference type="PANTHER" id="PTHR45586:SF1">
    <property type="entry name" value="LIPOPOLYSACCHARIDE ASSEMBLY PROTEIN B"/>
    <property type="match status" value="1"/>
</dbReference>
<dbReference type="SUPFAM" id="SSF48452">
    <property type="entry name" value="TPR-like"/>
    <property type="match status" value="1"/>
</dbReference>
<dbReference type="PROSITE" id="PS50005">
    <property type="entry name" value="TPR"/>
    <property type="match status" value="1"/>
</dbReference>
<dbReference type="EMBL" id="QGGB01000003">
    <property type="protein sequence ID" value="PWN07581.1"/>
    <property type="molecule type" value="Genomic_DNA"/>
</dbReference>
<dbReference type="OrthoDB" id="1523851at2"/>
<evidence type="ECO:0000256" key="2">
    <source>
        <dbReference type="ARBA" id="ARBA00022803"/>
    </source>
</evidence>
<accession>A0A316TV05</accession>
<evidence type="ECO:0000313" key="5">
    <source>
        <dbReference type="Proteomes" id="UP000245533"/>
    </source>
</evidence>
<comment type="caution">
    <text evidence="4">The sequence shown here is derived from an EMBL/GenBank/DDBJ whole genome shotgun (WGS) entry which is preliminary data.</text>
</comment>
<dbReference type="InterPro" id="IPR011990">
    <property type="entry name" value="TPR-like_helical_dom_sf"/>
</dbReference>
<reference evidence="4 5" key="1">
    <citation type="submission" date="2018-05" db="EMBL/GenBank/DDBJ databases">
        <title>Rhodohalobacter halophilus gen. nov., sp. nov., a moderately halophilic member of the family Balneolaceae.</title>
        <authorList>
            <person name="Liu Z.-W."/>
        </authorList>
    </citation>
    <scope>NUCLEOTIDE SEQUENCE [LARGE SCALE GENOMIC DNA]</scope>
    <source>
        <strain evidence="4 5">8A47</strain>
    </source>
</reference>
<sequence>MSTLHSVEKELHHLLKEAESNPLDPNLLNEIGVGYLIIGRSEEAITYLSKAVEQSDEIRFQYNLANAYSENDNPQMAADLYLRVLEREPDHIPSLNNLADCFEQTGNLKRAAELFEYLTKINDSDSLSHLNLGNFLMRQNRHIEAVKCFQTAIDRDDQCTDAYYLISWVLMKAGVEDKALEYAESGLQTDPHHEELNRMISKLRND</sequence>
<name>A0A316TV05_9BACT</name>
<keyword evidence="5" id="KW-1185">Reference proteome</keyword>
<dbReference type="PANTHER" id="PTHR45586">
    <property type="entry name" value="TPR REPEAT-CONTAINING PROTEIN PA4667"/>
    <property type="match status" value="1"/>
</dbReference>
<gene>
    <name evidence="4" type="ORF">DDZ15_04810</name>
</gene>
<dbReference type="InterPro" id="IPR019734">
    <property type="entry name" value="TPR_rpt"/>
</dbReference>
<evidence type="ECO:0000256" key="1">
    <source>
        <dbReference type="ARBA" id="ARBA00022737"/>
    </source>
</evidence>
<feature type="repeat" description="TPR" evidence="3">
    <location>
        <begin position="58"/>
        <end position="91"/>
    </location>
</feature>